<accession>K1LWP0</accession>
<dbReference type="STRING" id="883111.HMPREF9706_00688"/>
<dbReference type="InterPro" id="IPR010982">
    <property type="entry name" value="Lambda_DNA-bd_dom_sf"/>
</dbReference>
<evidence type="ECO:0000259" key="1">
    <source>
        <dbReference type="PROSITE" id="PS50943"/>
    </source>
</evidence>
<comment type="caution">
    <text evidence="2">The sequence shown here is derived from an EMBL/GenBank/DDBJ whole genome shotgun (WGS) entry which is preliminary data.</text>
</comment>
<dbReference type="PROSITE" id="PS50943">
    <property type="entry name" value="HTH_CROC1"/>
    <property type="match status" value="1"/>
</dbReference>
<dbReference type="Pfam" id="PF13443">
    <property type="entry name" value="HTH_26"/>
    <property type="match status" value="1"/>
</dbReference>
<protein>
    <recommendedName>
        <fullName evidence="1">HTH cro/C1-type domain-containing protein</fullName>
    </recommendedName>
</protein>
<dbReference type="SMART" id="SM00530">
    <property type="entry name" value="HTH_XRE"/>
    <property type="match status" value="1"/>
</dbReference>
<name>K1LWP0_9LACT</name>
<dbReference type="PATRIC" id="fig|883111.3.peg.689"/>
<evidence type="ECO:0000313" key="2">
    <source>
        <dbReference type="EMBL" id="EKB54498.1"/>
    </source>
</evidence>
<dbReference type="HOGENOM" id="CLU_2806100_0_0_9"/>
<sequence>MVDISKIQQLISEDSRSLYQIAKDADLDYALLHRLVNGKVKKNVWLDTAFKLADVLGVDVNEFRKEE</sequence>
<dbReference type="InterPro" id="IPR001387">
    <property type="entry name" value="Cro/C1-type_HTH"/>
</dbReference>
<dbReference type="AlphaFoldDB" id="K1LWP0"/>
<gene>
    <name evidence="2" type="ORF">HMPREF9706_00688</name>
</gene>
<feature type="domain" description="HTH cro/C1-type" evidence="1">
    <location>
        <begin position="46"/>
        <end position="63"/>
    </location>
</feature>
<keyword evidence="3" id="KW-1185">Reference proteome</keyword>
<evidence type="ECO:0000313" key="3">
    <source>
        <dbReference type="Proteomes" id="UP000004465"/>
    </source>
</evidence>
<dbReference type="Proteomes" id="UP000004465">
    <property type="component" value="Unassembled WGS sequence"/>
</dbReference>
<dbReference type="GO" id="GO:0003677">
    <property type="term" value="F:DNA binding"/>
    <property type="evidence" value="ECO:0007669"/>
    <property type="project" value="InterPro"/>
</dbReference>
<reference evidence="2 3" key="1">
    <citation type="submission" date="2012-07" db="EMBL/GenBank/DDBJ databases">
        <title>The Genome Sequence of Facklamia hominis CCUG 36813.</title>
        <authorList>
            <consortium name="The Broad Institute Genome Sequencing Platform"/>
            <person name="Earl A."/>
            <person name="Ward D."/>
            <person name="Feldgarden M."/>
            <person name="Gevers D."/>
            <person name="Huys G."/>
            <person name="Walker B."/>
            <person name="Young S.K."/>
            <person name="Zeng Q."/>
            <person name="Gargeya S."/>
            <person name="Fitzgerald M."/>
            <person name="Haas B."/>
            <person name="Abouelleil A."/>
            <person name="Alvarado L."/>
            <person name="Arachchi H.M."/>
            <person name="Berlin A.M."/>
            <person name="Chapman S.B."/>
            <person name="Goldberg J."/>
            <person name="Griggs A."/>
            <person name="Gujja S."/>
            <person name="Hansen M."/>
            <person name="Howarth C."/>
            <person name="Imamovic A."/>
            <person name="Larimer J."/>
            <person name="McCowen C."/>
            <person name="Montmayeur A."/>
            <person name="Murphy C."/>
            <person name="Neiman D."/>
            <person name="Pearson M."/>
            <person name="Priest M."/>
            <person name="Roberts A."/>
            <person name="Saif S."/>
            <person name="Shea T."/>
            <person name="Sisk P."/>
            <person name="Sykes S."/>
            <person name="Wortman J."/>
            <person name="Nusbaum C."/>
            <person name="Birren B."/>
        </authorList>
    </citation>
    <scope>NUCLEOTIDE SEQUENCE [LARGE SCALE GENOMIC DNA]</scope>
    <source>
        <strain evidence="2 3">CCUG 36813</strain>
    </source>
</reference>
<organism evidence="2 3">
    <name type="scientific">Facklamia hominis CCUG 36813</name>
    <dbReference type="NCBI Taxonomy" id="883111"/>
    <lineage>
        <taxon>Bacteria</taxon>
        <taxon>Bacillati</taxon>
        <taxon>Bacillota</taxon>
        <taxon>Bacilli</taxon>
        <taxon>Lactobacillales</taxon>
        <taxon>Aerococcaceae</taxon>
        <taxon>Facklamia</taxon>
    </lineage>
</organism>
<dbReference type="SUPFAM" id="SSF47413">
    <property type="entry name" value="lambda repressor-like DNA-binding domains"/>
    <property type="match status" value="1"/>
</dbReference>
<dbReference type="CDD" id="cd00093">
    <property type="entry name" value="HTH_XRE"/>
    <property type="match status" value="1"/>
</dbReference>
<proteinExistence type="predicted"/>
<dbReference type="EMBL" id="AGZD01000007">
    <property type="protein sequence ID" value="EKB54498.1"/>
    <property type="molecule type" value="Genomic_DNA"/>
</dbReference>
<dbReference type="Gene3D" id="1.10.260.40">
    <property type="entry name" value="lambda repressor-like DNA-binding domains"/>
    <property type="match status" value="1"/>
</dbReference>